<dbReference type="RefSeq" id="WP_236455632.1">
    <property type="nucleotide sequence ID" value="NZ_CBCSGE010000002.1"/>
</dbReference>
<accession>A0ABV5GNR2</accession>
<evidence type="ECO:0000313" key="3">
    <source>
        <dbReference type="Proteomes" id="UP001589607"/>
    </source>
</evidence>
<reference evidence="2 3" key="1">
    <citation type="submission" date="2024-09" db="EMBL/GenBank/DDBJ databases">
        <authorList>
            <person name="Sun Q."/>
            <person name="Mori K."/>
        </authorList>
    </citation>
    <scope>NUCLEOTIDE SEQUENCE [LARGE SCALE GENOMIC DNA]</scope>
    <source>
        <strain evidence="2 3">CECT 7955</strain>
    </source>
</reference>
<comment type="caution">
    <text evidence="2">The sequence shown here is derived from an EMBL/GenBank/DDBJ whole genome shotgun (WGS) entry which is preliminary data.</text>
</comment>
<protein>
    <submittedName>
        <fullName evidence="2">Uncharacterized protein</fullName>
    </submittedName>
</protein>
<dbReference type="Proteomes" id="UP001589607">
    <property type="component" value="Unassembled WGS sequence"/>
</dbReference>
<gene>
    <name evidence="2" type="ORF">ACFFVF_08195</name>
</gene>
<evidence type="ECO:0000313" key="2">
    <source>
        <dbReference type="EMBL" id="MFB9096490.1"/>
    </source>
</evidence>
<feature type="transmembrane region" description="Helical" evidence="1">
    <location>
        <begin position="50"/>
        <end position="69"/>
    </location>
</feature>
<keyword evidence="1" id="KW-1133">Transmembrane helix</keyword>
<keyword evidence="1" id="KW-0472">Membrane</keyword>
<evidence type="ECO:0000256" key="1">
    <source>
        <dbReference type="SAM" id="Phobius"/>
    </source>
</evidence>
<organism evidence="2 3">
    <name type="scientific">Flavobacterium jumunjinense</name>
    <dbReference type="NCBI Taxonomy" id="998845"/>
    <lineage>
        <taxon>Bacteria</taxon>
        <taxon>Pseudomonadati</taxon>
        <taxon>Bacteroidota</taxon>
        <taxon>Flavobacteriia</taxon>
        <taxon>Flavobacteriales</taxon>
        <taxon>Flavobacteriaceae</taxon>
        <taxon>Flavobacterium</taxon>
    </lineage>
</organism>
<dbReference type="EMBL" id="JBHMEY010000018">
    <property type="protein sequence ID" value="MFB9096490.1"/>
    <property type="molecule type" value="Genomic_DNA"/>
</dbReference>
<keyword evidence="1" id="KW-0812">Transmembrane</keyword>
<keyword evidence="3" id="KW-1185">Reference proteome</keyword>
<name>A0ABV5GNR2_9FLAO</name>
<sequence>MKDFKLDKEPKINTGFEIPDDYFEQFEAKMMQQLPKENVKVVSLFHRKQLWISSIAAVLLVMIAIPVYFNMKGATTLETATLENYLSTEYSTYEIVDKLSNEDITALENDLSLSDDAVEAYLLDTQNLDYYLNQ</sequence>
<proteinExistence type="predicted"/>